<dbReference type="InterPro" id="IPR005656">
    <property type="entry name" value="MmgE_PrpD"/>
</dbReference>
<dbReference type="InterPro" id="IPR045337">
    <property type="entry name" value="MmgE_PrpD_C"/>
</dbReference>
<dbReference type="Pfam" id="PF03972">
    <property type="entry name" value="MmgE_PrpD_N"/>
    <property type="match status" value="1"/>
</dbReference>
<evidence type="ECO:0000256" key="2">
    <source>
        <dbReference type="SAM" id="MobiDB-lite"/>
    </source>
</evidence>
<dbReference type="SUPFAM" id="SSF103378">
    <property type="entry name" value="2-methylcitrate dehydratase PrpD"/>
    <property type="match status" value="1"/>
</dbReference>
<dbReference type="GeneID" id="37080564"/>
<dbReference type="GO" id="GO:0016829">
    <property type="term" value="F:lyase activity"/>
    <property type="evidence" value="ECO:0007669"/>
    <property type="project" value="InterPro"/>
</dbReference>
<dbReference type="Pfam" id="PF19305">
    <property type="entry name" value="MmgE_PrpD_C"/>
    <property type="match status" value="1"/>
</dbReference>
<dbReference type="OrthoDB" id="10267976at2759"/>
<comment type="similarity">
    <text evidence="1">Belongs to the PrpD family.</text>
</comment>
<dbReference type="PANTHER" id="PTHR16943:SF8">
    <property type="entry name" value="2-METHYLCITRATE DEHYDRATASE"/>
    <property type="match status" value="1"/>
</dbReference>
<evidence type="ECO:0000259" key="4">
    <source>
        <dbReference type="Pfam" id="PF19305"/>
    </source>
</evidence>
<name>A0A318ZE07_9EURO</name>
<accession>A0A318ZE07</accession>
<evidence type="ECO:0000313" key="6">
    <source>
        <dbReference type="Proteomes" id="UP000248349"/>
    </source>
</evidence>
<dbReference type="Gene3D" id="1.10.4100.10">
    <property type="entry name" value="2-methylcitrate dehydratase PrpD"/>
    <property type="match status" value="1"/>
</dbReference>
<dbReference type="InterPro" id="IPR045336">
    <property type="entry name" value="MmgE_PrpD_N"/>
</dbReference>
<dbReference type="PANTHER" id="PTHR16943">
    <property type="entry name" value="2-METHYLCITRATE DEHYDRATASE-RELATED"/>
    <property type="match status" value="1"/>
</dbReference>
<evidence type="ECO:0000259" key="3">
    <source>
        <dbReference type="Pfam" id="PF03972"/>
    </source>
</evidence>
<gene>
    <name evidence="5" type="ORF">BP01DRAFT_418509</name>
</gene>
<protein>
    <submittedName>
        <fullName evidence="5">2-methylcitrate dehydratase PrpD</fullName>
    </submittedName>
</protein>
<evidence type="ECO:0000313" key="5">
    <source>
        <dbReference type="EMBL" id="PYH41780.1"/>
    </source>
</evidence>
<feature type="domain" description="MmgE/PrpD N-terminal" evidence="3">
    <location>
        <begin position="15"/>
        <end position="275"/>
    </location>
</feature>
<keyword evidence="6" id="KW-1185">Reference proteome</keyword>
<dbReference type="InterPro" id="IPR042183">
    <property type="entry name" value="MmgE/PrpD_sf_1"/>
</dbReference>
<feature type="domain" description="MmgE/PrpD C-terminal" evidence="4">
    <location>
        <begin position="304"/>
        <end position="481"/>
    </location>
</feature>
<proteinExistence type="inferred from homology"/>
<dbReference type="STRING" id="1450539.A0A318ZE07"/>
<evidence type="ECO:0000256" key="1">
    <source>
        <dbReference type="ARBA" id="ARBA00006174"/>
    </source>
</evidence>
<dbReference type="RefSeq" id="XP_025427762.1">
    <property type="nucleotide sequence ID" value="XM_025579335.1"/>
</dbReference>
<feature type="region of interest" description="Disordered" evidence="2">
    <location>
        <begin position="125"/>
        <end position="146"/>
    </location>
</feature>
<dbReference type="Proteomes" id="UP000248349">
    <property type="component" value="Unassembled WGS sequence"/>
</dbReference>
<reference evidence="5 6" key="1">
    <citation type="submission" date="2016-12" db="EMBL/GenBank/DDBJ databases">
        <title>The genomes of Aspergillus section Nigri reveals drivers in fungal speciation.</title>
        <authorList>
            <consortium name="DOE Joint Genome Institute"/>
            <person name="Vesth T.C."/>
            <person name="Nybo J."/>
            <person name="Theobald S."/>
            <person name="Brandl J."/>
            <person name="Frisvad J.C."/>
            <person name="Nielsen K.F."/>
            <person name="Lyhne E.K."/>
            <person name="Kogle M.E."/>
            <person name="Kuo A."/>
            <person name="Riley R."/>
            <person name="Clum A."/>
            <person name="Nolan M."/>
            <person name="Lipzen A."/>
            <person name="Salamov A."/>
            <person name="Henrissat B."/>
            <person name="Wiebenga A."/>
            <person name="De Vries R.P."/>
            <person name="Grigoriev I.V."/>
            <person name="Mortensen U.H."/>
            <person name="Andersen M.R."/>
            <person name="Baker S.E."/>
        </authorList>
    </citation>
    <scope>NUCLEOTIDE SEQUENCE [LARGE SCALE GENOMIC DNA]</scope>
    <source>
        <strain evidence="5 6">JOP 1030-1</strain>
    </source>
</reference>
<dbReference type="InterPro" id="IPR036148">
    <property type="entry name" value="MmgE/PrpD_sf"/>
</dbReference>
<sequence length="494" mass="53406">MPASEPIEEEPVTATLCDWVTSLQATDIPPHVLQRAKHLILDGLACGLVGAHVPWSEKCLDAIDSYEPAGYCSVLDSSKQYGPLAAAILNGAYIQAVELDDYHSAAPLHSASVILPALFAAAEVHSQDSQRQPPPDSPQPPPPHRPRISGRDFLIAAIVGFETGPRAGAAMYGADLLSRGWHSGPIFGCPAAAAAAAKLLGLSCEATESAIGIACTQAGGLMAAQYEGMIKRVQHAFAARNGLFGALLARNGYLGITKVFERPYGGFLAMFSQGNGRQPAYQLDRVTAGLSQVWETMHIRVKLHACVGGCHGQVEAIEQLQRAYPARFARERLGQVRRICVALSEPVFAHDGWAPTVRPLTATGGQMNAAYIGAAQLVYGQVLLEQFEAAALDDDLVWELIRKTECVHSEEFDRPDHLCGARVAVEFADGERVEQTVAMPRGFDPPITDEEIQAKWQKLVQTRGDSHRMQRLEELVLSLEQLEDISDLLALIRG</sequence>
<organism evidence="5 6">
    <name type="scientific">Aspergillus saccharolyticus JOP 1030-1</name>
    <dbReference type="NCBI Taxonomy" id="1450539"/>
    <lineage>
        <taxon>Eukaryota</taxon>
        <taxon>Fungi</taxon>
        <taxon>Dikarya</taxon>
        <taxon>Ascomycota</taxon>
        <taxon>Pezizomycotina</taxon>
        <taxon>Eurotiomycetes</taxon>
        <taxon>Eurotiomycetidae</taxon>
        <taxon>Eurotiales</taxon>
        <taxon>Aspergillaceae</taxon>
        <taxon>Aspergillus</taxon>
        <taxon>Aspergillus subgen. Circumdati</taxon>
    </lineage>
</organism>
<dbReference type="AlphaFoldDB" id="A0A318ZE07"/>
<feature type="compositionally biased region" description="Pro residues" evidence="2">
    <location>
        <begin position="132"/>
        <end position="143"/>
    </location>
</feature>
<dbReference type="EMBL" id="KZ821260">
    <property type="protein sequence ID" value="PYH41780.1"/>
    <property type="molecule type" value="Genomic_DNA"/>
</dbReference>